<proteinExistence type="predicted"/>
<evidence type="ECO:0000313" key="1">
    <source>
        <dbReference type="EMBL" id="EZA52786.1"/>
    </source>
</evidence>
<evidence type="ECO:0000313" key="2">
    <source>
        <dbReference type="Proteomes" id="UP000053097"/>
    </source>
</evidence>
<dbReference type="AlphaFoldDB" id="A0A026WAT2"/>
<feature type="non-terminal residue" evidence="1">
    <location>
        <position position="1"/>
    </location>
</feature>
<reference evidence="1 2" key="1">
    <citation type="journal article" date="2014" name="Curr. Biol.">
        <title>The genome of the clonal raider ant Cerapachys biroi.</title>
        <authorList>
            <person name="Oxley P.R."/>
            <person name="Ji L."/>
            <person name="Fetter-Pruneda I."/>
            <person name="McKenzie S.K."/>
            <person name="Li C."/>
            <person name="Hu H."/>
            <person name="Zhang G."/>
            <person name="Kronauer D.J."/>
        </authorList>
    </citation>
    <scope>NUCLEOTIDE SEQUENCE [LARGE SCALE GENOMIC DNA]</scope>
</reference>
<gene>
    <name evidence="1" type="ORF">X777_08501</name>
</gene>
<name>A0A026WAT2_OOCBI</name>
<accession>A0A026WAT2</accession>
<protein>
    <submittedName>
        <fullName evidence="1">Uncharacterized protein</fullName>
    </submittedName>
</protein>
<dbReference type="EMBL" id="KK107320">
    <property type="protein sequence ID" value="EZA52786.1"/>
    <property type="molecule type" value="Genomic_DNA"/>
</dbReference>
<dbReference type="Proteomes" id="UP000053097">
    <property type="component" value="Unassembled WGS sequence"/>
</dbReference>
<sequence>SLSLFGDSNIKTIDSGLSHALRVTVSSAPAHRRIFDILKTIRRDYHALVKL</sequence>
<organism evidence="1 2">
    <name type="scientific">Ooceraea biroi</name>
    <name type="common">Clonal raider ant</name>
    <name type="synonym">Cerapachys biroi</name>
    <dbReference type="NCBI Taxonomy" id="2015173"/>
    <lineage>
        <taxon>Eukaryota</taxon>
        <taxon>Metazoa</taxon>
        <taxon>Ecdysozoa</taxon>
        <taxon>Arthropoda</taxon>
        <taxon>Hexapoda</taxon>
        <taxon>Insecta</taxon>
        <taxon>Pterygota</taxon>
        <taxon>Neoptera</taxon>
        <taxon>Endopterygota</taxon>
        <taxon>Hymenoptera</taxon>
        <taxon>Apocrita</taxon>
        <taxon>Aculeata</taxon>
        <taxon>Formicoidea</taxon>
        <taxon>Formicidae</taxon>
        <taxon>Dorylinae</taxon>
        <taxon>Ooceraea</taxon>
    </lineage>
</organism>
<keyword evidence="2" id="KW-1185">Reference proteome</keyword>